<sequence length="759" mass="83147">MAQYHAVRDHEVLAPPRISMKPGKRDPITDYAAVDSSEASPIKADLKSGLSYLEVTEHPLSAQTEMPAPRPRSRSKHWYDRIGYPGLLVLAIGTVVILASCAILIFLWWGAYRARNRLHRPESWDEAVFREWSTRLVTICSAAIRASMGFQIGLLVAAMAAVILETTGGSFSDTAILSIQRASSSSPSASSILPAAFRQFFSSNMSGPLHCLILSLTFIIALVSTFTSTILLFDFGTQQITAPEVTATITIGFDNSTILPFNGISYWKSRPLAHWRFAETTPDKPQYPKGVADTGDVYRAMLPFQDAEARSSLEYYAGPAVVTNLRTACVAPTLDNANITYMASQNRAIDGLYLQANVYAAFDLKEGLGTNSNTTANVTCRLHSMWHDSNSWPSSLCSITTTGLTPIEEGAKNPLSGWSYAFRPVLLLNASALLNGVAVFPDNTTTELVMPDMPEFLQNLTFDQAGAWTTALTANGTEAFKASICFVSNNLPHRYNVTMSGRAISSEPNALAKWSDLNHNNGTGILKQLGVDPSSQGHEERGILDLDVRSGAMFWADSDDDGWVQSAYHLLWATLFEYSVSGSWSFSNDGMDGWLQTLITWPAHPEHSAIFQAILQTTDDPSQAVQALAFRFYQMIYYDWLPNFDPSESVKTVNAKDMLIPMKWTGLIVVMAIVALHLVLTISSMILFVKRTHSSFLGNAWQAVSQMVSPETGEIIRIAGGEGVRDTDVEGWAKSEGRSGGAYGLSTSVDSGRTEIRMR</sequence>
<keyword evidence="1" id="KW-1133">Transmembrane helix</keyword>
<keyword evidence="1" id="KW-0472">Membrane</keyword>
<feature type="transmembrane region" description="Helical" evidence="1">
    <location>
        <begin position="142"/>
        <end position="164"/>
    </location>
</feature>
<protein>
    <submittedName>
        <fullName evidence="2">Uncharacterized protein</fullName>
    </submittedName>
</protein>
<reference evidence="2" key="1">
    <citation type="journal article" date="2020" name="BMC Genomics">
        <title>Correction to: Identification and distribution of gene clusters required for synthesis of sphingolipid metabolism inhibitors in diverse species of the filamentous fungus Fusarium.</title>
        <authorList>
            <person name="Kim H.S."/>
            <person name="Lohmar J.M."/>
            <person name="Busman M."/>
            <person name="Brown D.W."/>
            <person name="Naumann T.A."/>
            <person name="Divon H.H."/>
            <person name="Lysoe E."/>
            <person name="Uhlig S."/>
            <person name="Proctor R.H."/>
        </authorList>
    </citation>
    <scope>NUCLEOTIDE SEQUENCE</scope>
    <source>
        <strain evidence="2">NRRL 22465</strain>
    </source>
</reference>
<dbReference type="Proteomes" id="UP000635477">
    <property type="component" value="Unassembled WGS sequence"/>
</dbReference>
<accession>A0A8H4XLA1</accession>
<dbReference type="EMBL" id="JABEYC010000316">
    <property type="protein sequence ID" value="KAF4979151.1"/>
    <property type="molecule type" value="Genomic_DNA"/>
</dbReference>
<organism evidence="2 3">
    <name type="scientific">Fusarium zealandicum</name>
    <dbReference type="NCBI Taxonomy" id="1053134"/>
    <lineage>
        <taxon>Eukaryota</taxon>
        <taxon>Fungi</taxon>
        <taxon>Dikarya</taxon>
        <taxon>Ascomycota</taxon>
        <taxon>Pezizomycotina</taxon>
        <taxon>Sordariomycetes</taxon>
        <taxon>Hypocreomycetidae</taxon>
        <taxon>Hypocreales</taxon>
        <taxon>Nectriaceae</taxon>
        <taxon>Fusarium</taxon>
        <taxon>Fusarium staphyleae species complex</taxon>
    </lineage>
</organism>
<evidence type="ECO:0000313" key="2">
    <source>
        <dbReference type="EMBL" id="KAF4979151.1"/>
    </source>
</evidence>
<evidence type="ECO:0000313" key="3">
    <source>
        <dbReference type="Proteomes" id="UP000635477"/>
    </source>
</evidence>
<reference evidence="2" key="2">
    <citation type="submission" date="2020-05" db="EMBL/GenBank/DDBJ databases">
        <authorList>
            <person name="Kim H.-S."/>
            <person name="Proctor R.H."/>
            <person name="Brown D.W."/>
        </authorList>
    </citation>
    <scope>NUCLEOTIDE SEQUENCE</scope>
    <source>
        <strain evidence="2">NRRL 22465</strain>
    </source>
</reference>
<dbReference type="AlphaFoldDB" id="A0A8H4XLA1"/>
<keyword evidence="3" id="KW-1185">Reference proteome</keyword>
<comment type="caution">
    <text evidence="2">The sequence shown here is derived from an EMBL/GenBank/DDBJ whole genome shotgun (WGS) entry which is preliminary data.</text>
</comment>
<feature type="transmembrane region" description="Helical" evidence="1">
    <location>
        <begin position="664"/>
        <end position="689"/>
    </location>
</feature>
<feature type="transmembrane region" description="Helical" evidence="1">
    <location>
        <begin position="211"/>
        <end position="233"/>
    </location>
</feature>
<dbReference type="OrthoDB" id="5428040at2759"/>
<proteinExistence type="predicted"/>
<evidence type="ECO:0000256" key="1">
    <source>
        <dbReference type="SAM" id="Phobius"/>
    </source>
</evidence>
<name>A0A8H4XLA1_9HYPO</name>
<gene>
    <name evidence="2" type="ORF">FZEAL_4579</name>
</gene>
<feature type="transmembrane region" description="Helical" evidence="1">
    <location>
        <begin position="82"/>
        <end position="109"/>
    </location>
</feature>
<keyword evidence="1" id="KW-0812">Transmembrane</keyword>